<organism evidence="1 2">
    <name type="scientific">Rhizobium oryziradicis</name>
    <dbReference type="NCBI Taxonomy" id="1867956"/>
    <lineage>
        <taxon>Bacteria</taxon>
        <taxon>Pseudomonadati</taxon>
        <taxon>Pseudomonadota</taxon>
        <taxon>Alphaproteobacteria</taxon>
        <taxon>Hyphomicrobiales</taxon>
        <taxon>Rhizobiaceae</taxon>
        <taxon>Rhizobium/Agrobacterium group</taxon>
        <taxon>Rhizobium</taxon>
    </lineage>
</organism>
<evidence type="ECO:0008006" key="3">
    <source>
        <dbReference type="Google" id="ProtNLM"/>
    </source>
</evidence>
<dbReference type="InterPro" id="IPR038444">
    <property type="entry name" value="DUF465_sf"/>
</dbReference>
<dbReference type="AlphaFoldDB" id="A0A1Q8ZP90"/>
<dbReference type="Proteomes" id="UP000186894">
    <property type="component" value="Unassembled WGS sequence"/>
</dbReference>
<dbReference type="InterPro" id="IPR007420">
    <property type="entry name" value="DUF465"/>
</dbReference>
<dbReference type="STRING" id="1867956.BJF95_22360"/>
<protein>
    <recommendedName>
        <fullName evidence="3">GTP-binding protein</fullName>
    </recommendedName>
</protein>
<accession>A0A1Q8ZP90</accession>
<dbReference type="OrthoDB" id="1263265at2"/>
<dbReference type="Pfam" id="PF04325">
    <property type="entry name" value="DUF465"/>
    <property type="match status" value="1"/>
</dbReference>
<evidence type="ECO:0000313" key="2">
    <source>
        <dbReference type="Proteomes" id="UP000186894"/>
    </source>
</evidence>
<sequence>MANTPHELTAEFPEFVALIHHLKMTDGHFARLFDSYHDVNGKIHRAETNIEPVDDFHMEDLRKNRMRLKDEIYGMLVHHEPEAETPEV</sequence>
<comment type="caution">
    <text evidence="1">The sequence shown here is derived from an EMBL/GenBank/DDBJ whole genome shotgun (WGS) entry which is preliminary data.</text>
</comment>
<dbReference type="EMBL" id="MKIM01000028">
    <property type="protein sequence ID" value="OLP43596.1"/>
    <property type="molecule type" value="Genomic_DNA"/>
</dbReference>
<name>A0A1Q8ZP90_9HYPH</name>
<gene>
    <name evidence="1" type="ORF">BJF95_22360</name>
</gene>
<dbReference type="RefSeq" id="WP_075640913.1">
    <property type="nucleotide sequence ID" value="NZ_MKIM01000028.1"/>
</dbReference>
<dbReference type="Gene3D" id="6.10.280.50">
    <property type="match status" value="1"/>
</dbReference>
<proteinExistence type="predicted"/>
<reference evidence="1 2" key="1">
    <citation type="submission" date="2016-09" db="EMBL/GenBank/DDBJ databases">
        <title>Rhizobium oryziradicis sp. nov., isolated from the root of rice.</title>
        <authorList>
            <person name="Zhao J."/>
            <person name="Zhang X."/>
        </authorList>
    </citation>
    <scope>NUCLEOTIDE SEQUENCE [LARGE SCALE GENOMIC DNA]</scope>
    <source>
        <strain evidence="1 2">N19</strain>
    </source>
</reference>
<keyword evidence="2" id="KW-1185">Reference proteome</keyword>
<evidence type="ECO:0000313" key="1">
    <source>
        <dbReference type="EMBL" id="OLP43596.1"/>
    </source>
</evidence>